<evidence type="ECO:0000256" key="1">
    <source>
        <dbReference type="ARBA" id="ARBA00023015"/>
    </source>
</evidence>
<dbReference type="Pfam" id="PF12840">
    <property type="entry name" value="HTH_20"/>
    <property type="match status" value="1"/>
</dbReference>
<dbReference type="CDD" id="cd00090">
    <property type="entry name" value="HTH_ARSR"/>
    <property type="match status" value="1"/>
</dbReference>
<dbReference type="InterPro" id="IPR001845">
    <property type="entry name" value="HTH_ArsR_DNA-bd_dom"/>
</dbReference>
<protein>
    <recommendedName>
        <fullName evidence="4">HTH arsR-type domain-containing protein</fullName>
    </recommendedName>
</protein>
<dbReference type="GO" id="GO:0003700">
    <property type="term" value="F:DNA-binding transcription factor activity"/>
    <property type="evidence" value="ECO:0007669"/>
    <property type="project" value="InterPro"/>
</dbReference>
<dbReference type="Proteomes" id="UP000050975">
    <property type="component" value="Unassembled WGS sequence"/>
</dbReference>
<keyword evidence="2" id="KW-0238">DNA-binding</keyword>
<dbReference type="InterPro" id="IPR051081">
    <property type="entry name" value="HTH_MetalResp_TranReg"/>
</dbReference>
<dbReference type="GO" id="GO:0003677">
    <property type="term" value="F:DNA binding"/>
    <property type="evidence" value="ECO:0007669"/>
    <property type="project" value="UniProtKB-KW"/>
</dbReference>
<evidence type="ECO:0000313" key="5">
    <source>
        <dbReference type="EMBL" id="KPL14358.1"/>
    </source>
</evidence>
<comment type="caution">
    <text evidence="5">The sequence shown here is derived from an EMBL/GenBank/DDBJ whole genome shotgun (WGS) entry which is preliminary data.</text>
</comment>
<evidence type="ECO:0000313" key="6">
    <source>
        <dbReference type="Proteomes" id="UP000050975"/>
    </source>
</evidence>
<dbReference type="SUPFAM" id="SSF46785">
    <property type="entry name" value="Winged helix' DNA-binding domain"/>
    <property type="match status" value="1"/>
</dbReference>
<dbReference type="AlphaFoldDB" id="A0A0S8JWZ0"/>
<proteinExistence type="predicted"/>
<keyword evidence="1" id="KW-0805">Transcription regulation</keyword>
<feature type="domain" description="HTH arsR-type" evidence="4">
    <location>
        <begin position="18"/>
        <end position="98"/>
    </location>
</feature>
<evidence type="ECO:0000259" key="4">
    <source>
        <dbReference type="SMART" id="SM00418"/>
    </source>
</evidence>
<dbReference type="Gene3D" id="1.10.10.10">
    <property type="entry name" value="Winged helix-like DNA-binding domain superfamily/Winged helix DNA-binding domain"/>
    <property type="match status" value="1"/>
</dbReference>
<reference evidence="5 6" key="1">
    <citation type="journal article" date="2015" name="Microbiome">
        <title>Genomic resolution of linkages in carbon, nitrogen, and sulfur cycling among widespread estuary sediment bacteria.</title>
        <authorList>
            <person name="Baker B.J."/>
            <person name="Lazar C.S."/>
            <person name="Teske A.P."/>
            <person name="Dick G.J."/>
        </authorList>
    </citation>
    <scope>NUCLEOTIDE SEQUENCE [LARGE SCALE GENOMIC DNA]</scope>
    <source>
        <strain evidence="5">SM1_77</strain>
    </source>
</reference>
<accession>A0A0S8JWZ0</accession>
<dbReference type="PANTHER" id="PTHR33154">
    <property type="entry name" value="TRANSCRIPTIONAL REGULATOR, ARSR FAMILY"/>
    <property type="match status" value="1"/>
</dbReference>
<name>A0A0S8JWZ0_UNCW3</name>
<keyword evidence="3" id="KW-0804">Transcription</keyword>
<dbReference type="InterPro" id="IPR036388">
    <property type="entry name" value="WH-like_DNA-bd_sf"/>
</dbReference>
<dbReference type="InterPro" id="IPR011991">
    <property type="entry name" value="ArsR-like_HTH"/>
</dbReference>
<sequence>MTTLTLTPRRLFVLQKDSQIKAYVHPTRIAILRMLAAHKRTVSSVAKELGVHPANITHHFKLLEKVGLIRVVERRDIGKNIEKYYRSIAHSFVVSVDKSTKSSKKALELSILRNDLSTAISTVKRNDKHGVVAVIKIARILPQDLKVLQKKVMELIREFSRYDSAKGTAYTLNISAYPNETEYISRAEIIIDE</sequence>
<dbReference type="EMBL" id="LJVE01000054">
    <property type="protein sequence ID" value="KPL14358.1"/>
    <property type="molecule type" value="Genomic_DNA"/>
</dbReference>
<gene>
    <name evidence="5" type="ORF">AMJ74_03555</name>
</gene>
<evidence type="ECO:0000256" key="3">
    <source>
        <dbReference type="ARBA" id="ARBA00023163"/>
    </source>
</evidence>
<organism evidence="5 6">
    <name type="scientific">candidate division WOR_3 bacterium SM1_77</name>
    <dbReference type="NCBI Taxonomy" id="1703778"/>
    <lineage>
        <taxon>Bacteria</taxon>
        <taxon>Bacteria division WOR-3</taxon>
    </lineage>
</organism>
<dbReference type="SMART" id="SM00418">
    <property type="entry name" value="HTH_ARSR"/>
    <property type="match status" value="1"/>
</dbReference>
<dbReference type="PANTHER" id="PTHR33154:SF33">
    <property type="entry name" value="TRANSCRIPTIONAL REPRESSOR SDPR"/>
    <property type="match status" value="1"/>
</dbReference>
<evidence type="ECO:0000256" key="2">
    <source>
        <dbReference type="ARBA" id="ARBA00023125"/>
    </source>
</evidence>
<dbReference type="InterPro" id="IPR036390">
    <property type="entry name" value="WH_DNA-bd_sf"/>
</dbReference>